<dbReference type="Gene3D" id="2.40.10.10">
    <property type="entry name" value="Trypsin-like serine proteases"/>
    <property type="match status" value="2"/>
</dbReference>
<sequence length="401" mass="43855">MSAQPPPPPRFPRYPYASSPPPEARNLHAPYVPYVPNAPYAPYPHGAYPYAVKRKRYSNSFLLVVGIVAIALFFLLGISNWNQSNNRPDVADGEYVSPDNAAIQVSLNDLAQRDLHTPPPAYTKPNQGTSAFLLSYSDSGYQRQETTAAKSFGPFLSSPWVKHISDWESYPVPGPGMTLDIDEESVCTMAFVGHYADESDPAALTAGHCMAGDTDSEMGWPDPTHDYASEPLGTWDVMQSFDEEEVRADEESQRFSSSSPRPHELPQLIGEPGDSDYSIIALDKHTAINPLIDERFTVTTVAGAADLHQGMIVCKFGFRSGETCGPIVAWNEYMVRANIYSQNGDSGSPLYIRLGGNRVAALGILSSSPVNENEEPNDYVTDFALVQPVLDATDMELGLPN</sequence>
<organism evidence="3 4">
    <name type="scientific">Corynebacterium suicordis DSM 45110</name>
    <dbReference type="NCBI Taxonomy" id="1121369"/>
    <lineage>
        <taxon>Bacteria</taxon>
        <taxon>Bacillati</taxon>
        <taxon>Actinomycetota</taxon>
        <taxon>Actinomycetes</taxon>
        <taxon>Mycobacteriales</taxon>
        <taxon>Corynebacteriaceae</taxon>
        <taxon>Corynebacterium</taxon>
    </lineage>
</organism>
<dbReference type="EMBL" id="JADKMY010000001">
    <property type="protein sequence ID" value="MBF4552795.1"/>
    <property type="molecule type" value="Genomic_DNA"/>
</dbReference>
<feature type="transmembrane region" description="Helical" evidence="2">
    <location>
        <begin position="61"/>
        <end position="81"/>
    </location>
</feature>
<evidence type="ECO:0000256" key="1">
    <source>
        <dbReference type="SAM" id="MobiDB-lite"/>
    </source>
</evidence>
<dbReference type="InterPro" id="IPR009003">
    <property type="entry name" value="Peptidase_S1_PA"/>
</dbReference>
<reference evidence="3 4" key="1">
    <citation type="submission" date="2020-10" db="EMBL/GenBank/DDBJ databases">
        <title>Novel species in genus Corynebacterium.</title>
        <authorList>
            <person name="Zhang G."/>
        </authorList>
    </citation>
    <scope>NUCLEOTIDE SEQUENCE [LARGE SCALE GENOMIC DNA]</scope>
    <source>
        <strain evidence="3 4">DSM 45110</strain>
    </source>
</reference>
<keyword evidence="2" id="KW-0812">Transmembrane</keyword>
<comment type="caution">
    <text evidence="3">The sequence shown here is derived from an EMBL/GenBank/DDBJ whole genome shotgun (WGS) entry which is preliminary data.</text>
</comment>
<proteinExistence type="predicted"/>
<dbReference type="SUPFAM" id="SSF50494">
    <property type="entry name" value="Trypsin-like serine proteases"/>
    <property type="match status" value="1"/>
</dbReference>
<evidence type="ECO:0008006" key="5">
    <source>
        <dbReference type="Google" id="ProtNLM"/>
    </source>
</evidence>
<dbReference type="Proteomes" id="UP000635902">
    <property type="component" value="Unassembled WGS sequence"/>
</dbReference>
<keyword evidence="4" id="KW-1185">Reference proteome</keyword>
<evidence type="ECO:0000313" key="4">
    <source>
        <dbReference type="Proteomes" id="UP000635902"/>
    </source>
</evidence>
<protein>
    <recommendedName>
        <fullName evidence="5">Peptidase S1 domain-containing protein</fullName>
    </recommendedName>
</protein>
<name>A0ABR9ZHC0_9CORY</name>
<feature type="region of interest" description="Disordered" evidence="1">
    <location>
        <begin position="245"/>
        <end position="270"/>
    </location>
</feature>
<accession>A0ABR9ZHC0</accession>
<evidence type="ECO:0000256" key="2">
    <source>
        <dbReference type="SAM" id="Phobius"/>
    </source>
</evidence>
<keyword evidence="2" id="KW-0472">Membrane</keyword>
<dbReference type="InterPro" id="IPR043504">
    <property type="entry name" value="Peptidase_S1_PA_chymotrypsin"/>
</dbReference>
<gene>
    <name evidence="3" type="ORF">IRY30_01690</name>
</gene>
<dbReference type="CDD" id="cd21112">
    <property type="entry name" value="alphaLP-like"/>
    <property type="match status" value="1"/>
</dbReference>
<dbReference type="RefSeq" id="WP_194555674.1">
    <property type="nucleotide sequence ID" value="NZ_JADKMY010000001.1"/>
</dbReference>
<evidence type="ECO:0000313" key="3">
    <source>
        <dbReference type="EMBL" id="MBF4552795.1"/>
    </source>
</evidence>
<keyword evidence="2" id="KW-1133">Transmembrane helix</keyword>